<evidence type="ECO:0000313" key="4">
    <source>
        <dbReference type="Proteomes" id="UP001470809"/>
    </source>
</evidence>
<dbReference type="Gene3D" id="3.40.50.620">
    <property type="entry name" value="HUPs"/>
    <property type="match status" value="1"/>
</dbReference>
<evidence type="ECO:0000259" key="2">
    <source>
        <dbReference type="Pfam" id="PF00582"/>
    </source>
</evidence>
<keyword evidence="4" id="KW-1185">Reference proteome</keyword>
<feature type="domain" description="UspA" evidence="2">
    <location>
        <begin position="1"/>
        <end position="138"/>
    </location>
</feature>
<evidence type="ECO:0000256" key="1">
    <source>
        <dbReference type="ARBA" id="ARBA00008791"/>
    </source>
</evidence>
<proteinExistence type="inferred from homology"/>
<dbReference type="InterPro" id="IPR006015">
    <property type="entry name" value="Universal_stress_UspA"/>
</dbReference>
<dbReference type="Proteomes" id="UP001470809">
    <property type="component" value="Chromosome"/>
</dbReference>
<dbReference type="RefSeq" id="WP_342076684.1">
    <property type="nucleotide sequence ID" value="NZ_CP151767.2"/>
</dbReference>
<gene>
    <name evidence="3" type="ORF">AABB31_20915</name>
</gene>
<comment type="similarity">
    <text evidence="1">Belongs to the universal stress protein A family.</text>
</comment>
<reference evidence="4" key="1">
    <citation type="submission" date="2024-04" db="EMBL/GenBank/DDBJ databases">
        <title>Phylogenomic analyses of a clade within the roseobacter group suggest taxonomic reassignments of species of the genera Aestuariivita, Citreicella, Loktanella, Nautella, Pelagibaca, Ruegeria, Thalassobius, Thiobacimonas and Tropicibacter, and the proposal o.</title>
        <authorList>
            <person name="Jeon C.O."/>
        </authorList>
    </citation>
    <scope>NUCLEOTIDE SEQUENCE [LARGE SCALE GENOMIC DNA]</scope>
    <source>
        <strain evidence="4">SS1-5</strain>
    </source>
</reference>
<sequence length="139" mass="14892">MFSKVLVPVDVSLTDETQRQLQAAKTLTAPWNSDLHVVTVVPNVGMAIVGSYFDDDFEAKSKSAVQVALDEAVNAAGLSANTYALTGTVYDKVIDLADKLAIDLILIGAHQPALRDYLLGSNAARVVRHAKTSVLVLRN</sequence>
<dbReference type="KEGG" id="yrh:AABB31_20915"/>
<dbReference type="Pfam" id="PF00582">
    <property type="entry name" value="Usp"/>
    <property type="match status" value="1"/>
</dbReference>
<dbReference type="PANTHER" id="PTHR46268:SF6">
    <property type="entry name" value="UNIVERSAL STRESS PROTEIN UP12"/>
    <property type="match status" value="1"/>
</dbReference>
<dbReference type="EMBL" id="CP151767">
    <property type="protein sequence ID" value="WZU67373.1"/>
    <property type="molecule type" value="Genomic_DNA"/>
</dbReference>
<accession>A0AAN0MCX0</accession>
<dbReference type="InterPro" id="IPR014729">
    <property type="entry name" value="Rossmann-like_a/b/a_fold"/>
</dbReference>
<protein>
    <submittedName>
        <fullName evidence="3">Universal stress protein</fullName>
    </submittedName>
</protein>
<evidence type="ECO:0000313" key="3">
    <source>
        <dbReference type="EMBL" id="WZU67373.1"/>
    </source>
</evidence>
<dbReference type="PRINTS" id="PR01438">
    <property type="entry name" value="UNVRSLSTRESS"/>
</dbReference>
<dbReference type="SUPFAM" id="SSF52402">
    <property type="entry name" value="Adenine nucleotide alpha hydrolases-like"/>
    <property type="match status" value="1"/>
</dbReference>
<dbReference type="CDD" id="cd00293">
    <property type="entry name" value="USP-like"/>
    <property type="match status" value="1"/>
</dbReference>
<dbReference type="AlphaFoldDB" id="A0AAN0MCX0"/>
<name>A0AAN0MCX0_9RHOB</name>
<dbReference type="InterPro" id="IPR006016">
    <property type="entry name" value="UspA"/>
</dbReference>
<organism evidence="3 4">
    <name type="scientific">Yoonia rhodophyticola</name>
    <dbReference type="NCBI Taxonomy" id="3137370"/>
    <lineage>
        <taxon>Bacteria</taxon>
        <taxon>Pseudomonadati</taxon>
        <taxon>Pseudomonadota</taxon>
        <taxon>Alphaproteobacteria</taxon>
        <taxon>Rhodobacterales</taxon>
        <taxon>Paracoccaceae</taxon>
        <taxon>Yoonia</taxon>
    </lineage>
</organism>
<reference evidence="3 4" key="2">
    <citation type="submission" date="2024-08" db="EMBL/GenBank/DDBJ databases">
        <title>Phylogenomic analyses of a clade within the roseobacter group suggest taxonomic reassignments of species of the genera Aestuariivita, Citreicella, Loktanella, Nautella, Pelagibaca, Ruegeria, Thalassobius, Thiobacimonas and Tropicibacter, and the proposal o.</title>
        <authorList>
            <person name="Jeon C.O."/>
        </authorList>
    </citation>
    <scope>NUCLEOTIDE SEQUENCE [LARGE SCALE GENOMIC DNA]</scope>
    <source>
        <strain evidence="3 4">SS1-5</strain>
    </source>
</reference>
<dbReference type="PANTHER" id="PTHR46268">
    <property type="entry name" value="STRESS RESPONSE PROTEIN NHAX"/>
    <property type="match status" value="1"/>
</dbReference>